<dbReference type="Gene3D" id="1.20.58.320">
    <property type="entry name" value="TPR-like"/>
    <property type="match status" value="1"/>
</dbReference>
<dbReference type="SUPFAM" id="SSF48452">
    <property type="entry name" value="TPR-like"/>
    <property type="match status" value="1"/>
</dbReference>
<evidence type="ECO:0000313" key="3">
    <source>
        <dbReference type="Proteomes" id="UP001390339"/>
    </source>
</evidence>
<accession>A0ABR2JCP3</accession>
<dbReference type="InterPro" id="IPR010323">
    <property type="entry name" value="DUF924"/>
</dbReference>
<dbReference type="Gene3D" id="1.25.40.10">
    <property type="entry name" value="Tetratricopeptide repeat domain"/>
    <property type="match status" value="1"/>
</dbReference>
<dbReference type="Pfam" id="PF06041">
    <property type="entry name" value="DUF924"/>
    <property type="match status" value="1"/>
</dbReference>
<reference evidence="2 3" key="1">
    <citation type="journal article" date="2024" name="IMA Fungus">
        <title>Apiospora arundinis, a panoply of carbohydrate-active enzymes and secondary metabolites.</title>
        <authorList>
            <person name="Sorensen T."/>
            <person name="Petersen C."/>
            <person name="Muurmann A.T."/>
            <person name="Christiansen J.V."/>
            <person name="Brundto M.L."/>
            <person name="Overgaard C.K."/>
            <person name="Boysen A.T."/>
            <person name="Wollenberg R.D."/>
            <person name="Larsen T.O."/>
            <person name="Sorensen J.L."/>
            <person name="Nielsen K.L."/>
            <person name="Sondergaard T.E."/>
        </authorList>
    </citation>
    <scope>NUCLEOTIDE SEQUENCE [LARGE SCALE GENOMIC DNA]</scope>
    <source>
        <strain evidence="2 3">AAU 773</strain>
    </source>
</reference>
<name>A0ABR2JCP3_9PEZI</name>
<gene>
    <name evidence="2" type="ORF">PGQ11_005745</name>
</gene>
<dbReference type="Proteomes" id="UP001390339">
    <property type="component" value="Unassembled WGS sequence"/>
</dbReference>
<feature type="region of interest" description="Disordered" evidence="1">
    <location>
        <begin position="174"/>
        <end position="196"/>
    </location>
</feature>
<keyword evidence="3" id="KW-1185">Reference proteome</keyword>
<dbReference type="EMBL" id="JAPCWZ010000003">
    <property type="protein sequence ID" value="KAK8875231.1"/>
    <property type="molecule type" value="Genomic_DNA"/>
</dbReference>
<proteinExistence type="predicted"/>
<dbReference type="InterPro" id="IPR011990">
    <property type="entry name" value="TPR-like_helical_dom_sf"/>
</dbReference>
<evidence type="ECO:0000256" key="1">
    <source>
        <dbReference type="SAM" id="MobiDB-lite"/>
    </source>
</evidence>
<sequence length="196" mass="22457">MSEINASTPDVKRVLDFWFDRNPIDWVMSPAGLDDQIKTQFGDLVAQARRNELDAWATAGPEPCLALVALLDQFPRNLYRGTPEAYACDPKAFAITTRAIAHDFDKRVNVVQASSFYLTILNKEEEIAAIASRSLWTDLRPRCETEQEKKWVEMGISATQRHLVQLEQFGRYPTRNKSMGRENTEAEEKYLADMRK</sequence>
<comment type="caution">
    <text evidence="2">The sequence shown here is derived from an EMBL/GenBank/DDBJ whole genome shotgun (WGS) entry which is preliminary data.</text>
</comment>
<organism evidence="2 3">
    <name type="scientific">Apiospora arundinis</name>
    <dbReference type="NCBI Taxonomy" id="335852"/>
    <lineage>
        <taxon>Eukaryota</taxon>
        <taxon>Fungi</taxon>
        <taxon>Dikarya</taxon>
        <taxon>Ascomycota</taxon>
        <taxon>Pezizomycotina</taxon>
        <taxon>Sordariomycetes</taxon>
        <taxon>Xylariomycetidae</taxon>
        <taxon>Amphisphaeriales</taxon>
        <taxon>Apiosporaceae</taxon>
        <taxon>Apiospora</taxon>
    </lineage>
</organism>
<protein>
    <submittedName>
        <fullName evidence="2">DUF924-domain-containing protein</fullName>
    </submittedName>
</protein>
<evidence type="ECO:0000313" key="2">
    <source>
        <dbReference type="EMBL" id="KAK8875231.1"/>
    </source>
</evidence>
<feature type="compositionally biased region" description="Basic and acidic residues" evidence="1">
    <location>
        <begin position="179"/>
        <end position="196"/>
    </location>
</feature>